<keyword evidence="3" id="KW-1185">Reference proteome</keyword>
<dbReference type="EMBL" id="JAHQIW010000942">
    <property type="protein sequence ID" value="KAJ1350769.1"/>
    <property type="molecule type" value="Genomic_DNA"/>
</dbReference>
<feature type="region of interest" description="Disordered" evidence="1">
    <location>
        <begin position="191"/>
        <end position="218"/>
    </location>
</feature>
<reference evidence="2" key="1">
    <citation type="submission" date="2021-06" db="EMBL/GenBank/DDBJ databases">
        <title>Parelaphostrongylus tenuis whole genome reference sequence.</title>
        <authorList>
            <person name="Garwood T.J."/>
            <person name="Larsen P.A."/>
            <person name="Fountain-Jones N.M."/>
            <person name="Garbe J.R."/>
            <person name="Macchietto M.G."/>
            <person name="Kania S.A."/>
            <person name="Gerhold R.W."/>
            <person name="Richards J.E."/>
            <person name="Wolf T.M."/>
        </authorList>
    </citation>
    <scope>NUCLEOTIDE SEQUENCE</scope>
    <source>
        <strain evidence="2">MNPRO001-30</strain>
        <tissue evidence="2">Meninges</tissue>
    </source>
</reference>
<feature type="region of interest" description="Disordered" evidence="1">
    <location>
        <begin position="554"/>
        <end position="585"/>
    </location>
</feature>
<accession>A0AAD5QII0</accession>
<evidence type="ECO:0000256" key="1">
    <source>
        <dbReference type="SAM" id="MobiDB-lite"/>
    </source>
</evidence>
<comment type="caution">
    <text evidence="2">The sequence shown here is derived from an EMBL/GenBank/DDBJ whole genome shotgun (WGS) entry which is preliminary data.</text>
</comment>
<sequence>MSQYTSEQSRRPGTSGTTYLTGTDVIHYNQLLEGYLNCKQFKPLLTVSNVGDGSLLLKMDVEPFPALTSLVAEQDLRRLMEKVSSSVYGNTSTMATMSSSGDAPDDQTLQVITSPPTTPTRGYLRNTRTPPRTRTPTLEYLKGFSSARSSVGAESGTSASRHSLRVRFQRTDLGYEYKVVTAIEEHFYDDTEDNVKSSSRRARNKKSRRHSNERPSRGEIAVMIDESDLLTNPKSVSPSLLSRLNTLCEAPNKDTSNPEESVSVDFNLVKPVTNADVTCTWPSNMENNSTLHGDATFDSNQTMVAYHTWKKKQRRGDPVKSISYVVCKSISASGYFLPANLSVAKGIPATLKVDKQGNTLEFLARRRSYSYPPSCRFSPYPTPVRPAKWPSCEIGGKPSYRYSTENDILSPSSVVKVSTPIKTRDERDDQMVTLANTDVAAECIMEIPTDAVTVGQNATYSQTEPSNASPSTTEVIINGEQVLKKNSPLATRTRREIRSRKLRPRAGRRTGERVTSNDQVFSGEQSSVKMCKMEINDHLQIGDDSVLRPKLNATERRKSRMPETVGDQAEAKTRTPVYQDRNSYV</sequence>
<feature type="compositionally biased region" description="Basic residues" evidence="1">
    <location>
        <begin position="198"/>
        <end position="209"/>
    </location>
</feature>
<organism evidence="2 3">
    <name type="scientific">Parelaphostrongylus tenuis</name>
    <name type="common">Meningeal worm</name>
    <dbReference type="NCBI Taxonomy" id="148309"/>
    <lineage>
        <taxon>Eukaryota</taxon>
        <taxon>Metazoa</taxon>
        <taxon>Ecdysozoa</taxon>
        <taxon>Nematoda</taxon>
        <taxon>Chromadorea</taxon>
        <taxon>Rhabditida</taxon>
        <taxon>Rhabditina</taxon>
        <taxon>Rhabditomorpha</taxon>
        <taxon>Strongyloidea</taxon>
        <taxon>Metastrongylidae</taxon>
        <taxon>Parelaphostrongylus</taxon>
    </lineage>
</organism>
<protein>
    <submittedName>
        <fullName evidence="2">Uncharacterized protein</fullName>
    </submittedName>
</protein>
<dbReference type="AlphaFoldDB" id="A0AAD5QII0"/>
<evidence type="ECO:0000313" key="3">
    <source>
        <dbReference type="Proteomes" id="UP001196413"/>
    </source>
</evidence>
<name>A0AAD5QII0_PARTN</name>
<gene>
    <name evidence="2" type="ORF">KIN20_006647</name>
</gene>
<feature type="compositionally biased region" description="Low complexity" evidence="1">
    <location>
        <begin position="127"/>
        <end position="136"/>
    </location>
</feature>
<evidence type="ECO:0000313" key="2">
    <source>
        <dbReference type="EMBL" id="KAJ1350769.1"/>
    </source>
</evidence>
<dbReference type="Proteomes" id="UP001196413">
    <property type="component" value="Unassembled WGS sequence"/>
</dbReference>
<feature type="region of interest" description="Disordered" evidence="1">
    <location>
        <begin position="112"/>
        <end position="136"/>
    </location>
</feature>
<proteinExistence type="predicted"/>